<dbReference type="RefSeq" id="WP_038081341.1">
    <property type="nucleotide sequence ID" value="NZ_JHEG04000001.1"/>
</dbReference>
<dbReference type="AlphaFoldDB" id="A0A0C1QYG2"/>
<comment type="caution">
    <text evidence="4">The sequence shown here is derived from an EMBL/GenBank/DDBJ whole genome shotgun (WGS) entry which is preliminary data.</text>
</comment>
<evidence type="ECO:0000313" key="3">
    <source>
        <dbReference type="EMBL" id="KAF3886553.1"/>
    </source>
</evidence>
<dbReference type="Proteomes" id="UP000029738">
    <property type="component" value="Unassembled WGS sequence"/>
</dbReference>
<reference evidence="3" key="2">
    <citation type="submission" date="2019-11" db="EMBL/GenBank/DDBJ databases">
        <title>Improved Assembly of Tolypothrix boutellei genome.</title>
        <authorList>
            <person name="Sarangi A.N."/>
            <person name="Mukherjee M."/>
            <person name="Ghosh S."/>
            <person name="Singh D."/>
            <person name="Das A."/>
            <person name="Kant S."/>
            <person name="Prusty A."/>
            <person name="Tripathy S."/>
        </authorList>
    </citation>
    <scope>NUCLEOTIDE SEQUENCE</scope>
    <source>
        <strain evidence="3">VB521301</strain>
    </source>
</reference>
<reference evidence="4" key="1">
    <citation type="journal article" date="2015" name="Genome Announc.">
        <title>Draft Genome Sequence of Tolypothrix boutellei Strain VB521301.</title>
        <authorList>
            <person name="Chandrababunaidu M.M."/>
            <person name="Singh D."/>
            <person name="Sen D."/>
            <person name="Bhan S."/>
            <person name="Das S."/>
            <person name="Gupta A."/>
            <person name="Adhikary S.P."/>
            <person name="Tripathy S."/>
        </authorList>
    </citation>
    <scope>NUCLEOTIDE SEQUENCE</scope>
    <source>
        <strain evidence="4">VB521301</strain>
    </source>
</reference>
<evidence type="ECO:0008006" key="6">
    <source>
        <dbReference type="Google" id="ProtNLM"/>
    </source>
</evidence>
<evidence type="ECO:0000256" key="2">
    <source>
        <dbReference type="SAM" id="Phobius"/>
    </source>
</evidence>
<feature type="compositionally biased region" description="Low complexity" evidence="1">
    <location>
        <begin position="1"/>
        <end position="14"/>
    </location>
</feature>
<sequence length="215" mass="23484">MENSQSLQQQASQAEVSVPISRTKNSKPAIGKNSPINVLVKYPLFLPIGLSAVFLASGTLALYSLSSVGSVKDEEPEVLEAEVVQPISSTPTETENSMPLWMILAIALSCGSGSLVLFLLLNRPGKRQMVTNHFNRYQARLVQRHQRMAPRPPRNKPVLVPAKMAAVAVPVGQAQPVVTVMPQEHGMSRNSNQEALTSVFDIRKHTPLSTILRKD</sequence>
<accession>A0A0C1QYG2</accession>
<dbReference type="EMBL" id="JHEG04000001">
    <property type="protein sequence ID" value="KAF3886553.1"/>
    <property type="molecule type" value="Genomic_DNA"/>
</dbReference>
<keyword evidence="2" id="KW-0472">Membrane</keyword>
<organism evidence="4">
    <name type="scientific">Tolypothrix bouteillei VB521301</name>
    <dbReference type="NCBI Taxonomy" id="1479485"/>
    <lineage>
        <taxon>Bacteria</taxon>
        <taxon>Bacillati</taxon>
        <taxon>Cyanobacteriota</taxon>
        <taxon>Cyanophyceae</taxon>
        <taxon>Nostocales</taxon>
        <taxon>Tolypothrichaceae</taxon>
        <taxon>Tolypothrix</taxon>
    </lineage>
</organism>
<protein>
    <recommendedName>
        <fullName evidence="6">Transmembrane protein</fullName>
    </recommendedName>
</protein>
<dbReference type="OrthoDB" id="512299at2"/>
<keyword evidence="2" id="KW-0812">Transmembrane</keyword>
<dbReference type="EMBL" id="JHEG02000048">
    <property type="protein sequence ID" value="KIE10564.1"/>
    <property type="molecule type" value="Genomic_DNA"/>
</dbReference>
<feature type="transmembrane region" description="Helical" evidence="2">
    <location>
        <begin position="100"/>
        <end position="121"/>
    </location>
</feature>
<proteinExistence type="predicted"/>
<keyword evidence="5" id="KW-1185">Reference proteome</keyword>
<feature type="region of interest" description="Disordered" evidence="1">
    <location>
        <begin position="1"/>
        <end position="26"/>
    </location>
</feature>
<feature type="transmembrane region" description="Helical" evidence="2">
    <location>
        <begin position="44"/>
        <end position="65"/>
    </location>
</feature>
<keyword evidence="2" id="KW-1133">Transmembrane helix</keyword>
<evidence type="ECO:0000313" key="5">
    <source>
        <dbReference type="Proteomes" id="UP000029738"/>
    </source>
</evidence>
<name>A0A0C1QYG2_9CYAN</name>
<evidence type="ECO:0000313" key="4">
    <source>
        <dbReference type="EMBL" id="KIE10564.1"/>
    </source>
</evidence>
<evidence type="ECO:0000256" key="1">
    <source>
        <dbReference type="SAM" id="MobiDB-lite"/>
    </source>
</evidence>
<gene>
    <name evidence="4" type="ORF">DA73_0218725</name>
    <name evidence="3" type="ORF">DA73_0400014505</name>
</gene>